<dbReference type="InterPro" id="IPR011604">
    <property type="entry name" value="PDDEXK-like_dom_sf"/>
</dbReference>
<sequence length="336" mass="37963">MSMNDAILAVAQAQQQGDAIPVDTPPTTQSAPGMGKPPVTPKTRVDTMEEPRLWPEIRQLIEDDIQNAPRELQREIGPSELGTDCVHCLAAKLAGWPERRSPGWLPFIGTCVHAHFETMFRELNGEPAAQFPYTSEDNVHCLAERWRPEYRVTVGRLQGLHGGYDVTGSIDLWDRKTHSTIDWKIVGNTTVTKVKAHGPSQQYRVQASLYGMGLQNEGERVERNCIYFLPRNKTSLGDALPWETRFDPEPGRLALSRARLLVNLMDIIEQADGVEVRDSWIKQLPAAGPDKCFSCKGRVWPDMSALPEFDEKPWPDVPDKWLQLIPLIEPEYQFTE</sequence>
<name>A0A4R0S8F9_BIFLL</name>
<proteinExistence type="predicted"/>
<gene>
    <name evidence="2" type="ORF">MCC10002_1409</name>
</gene>
<accession>A0A4R0S8F9</accession>
<evidence type="ECO:0000256" key="1">
    <source>
        <dbReference type="SAM" id="MobiDB-lite"/>
    </source>
</evidence>
<evidence type="ECO:0008006" key="4">
    <source>
        <dbReference type="Google" id="ProtNLM"/>
    </source>
</evidence>
<evidence type="ECO:0000313" key="3">
    <source>
        <dbReference type="Proteomes" id="UP000293701"/>
    </source>
</evidence>
<dbReference type="RefSeq" id="WP_131308953.1">
    <property type="nucleotide sequence ID" value="NZ_SHPM01000029.1"/>
</dbReference>
<protein>
    <recommendedName>
        <fullName evidence="4">PD-(D/E)XK endonuclease-like domain-containing protein</fullName>
    </recommendedName>
</protein>
<comment type="caution">
    <text evidence="2">The sequence shown here is derived from an EMBL/GenBank/DDBJ whole genome shotgun (WGS) entry which is preliminary data.</text>
</comment>
<dbReference type="Proteomes" id="UP000293701">
    <property type="component" value="Unassembled WGS sequence"/>
</dbReference>
<dbReference type="Gene3D" id="3.90.320.10">
    <property type="match status" value="1"/>
</dbReference>
<dbReference type="EMBL" id="SHPM01000029">
    <property type="protein sequence ID" value="TCD73564.1"/>
    <property type="molecule type" value="Genomic_DNA"/>
</dbReference>
<dbReference type="AlphaFoldDB" id="A0A4R0S8F9"/>
<reference evidence="2 3" key="1">
    <citation type="journal article" date="2018" name="Sci. Rep.">
        <title>Genomic diversity and distribution of Bifidobacterium longum subsp. longum across the human lifespan.</title>
        <authorList>
            <person name="Odamaki T."/>
            <person name="Bottacini F."/>
            <person name="Kato K."/>
            <person name="Mitsuyama E."/>
            <person name="Yoshida K."/>
            <person name="Horigome A."/>
            <person name="Xiao J.Z."/>
            <person name="van Sinderen D."/>
        </authorList>
    </citation>
    <scope>NUCLEOTIDE SEQUENCE [LARGE SCALE GENOMIC DNA]</scope>
    <source>
        <strain evidence="2 3">MCC10002</strain>
    </source>
</reference>
<feature type="region of interest" description="Disordered" evidence="1">
    <location>
        <begin position="14"/>
        <end position="45"/>
    </location>
</feature>
<evidence type="ECO:0000313" key="2">
    <source>
        <dbReference type="EMBL" id="TCD73564.1"/>
    </source>
</evidence>
<organism evidence="2 3">
    <name type="scientific">Bifidobacterium longum subsp. longum</name>
    <dbReference type="NCBI Taxonomy" id="1679"/>
    <lineage>
        <taxon>Bacteria</taxon>
        <taxon>Bacillati</taxon>
        <taxon>Actinomycetota</taxon>
        <taxon>Actinomycetes</taxon>
        <taxon>Bifidobacteriales</taxon>
        <taxon>Bifidobacteriaceae</taxon>
        <taxon>Bifidobacterium</taxon>
    </lineage>
</organism>